<dbReference type="InterPro" id="IPR050905">
    <property type="entry name" value="Plant_NBS-LRR"/>
</dbReference>
<gene>
    <name evidence="6" type="ORF">T459_25006</name>
</gene>
<evidence type="ECO:0000256" key="2">
    <source>
        <dbReference type="ARBA" id="ARBA00022821"/>
    </source>
</evidence>
<keyword evidence="2" id="KW-0611">Plant defense</keyword>
<dbReference type="EMBL" id="AYRZ02000010">
    <property type="protein sequence ID" value="PHT69902.1"/>
    <property type="molecule type" value="Genomic_DNA"/>
</dbReference>
<proteinExistence type="predicted"/>
<dbReference type="Gene3D" id="3.40.50.300">
    <property type="entry name" value="P-loop containing nucleotide triphosphate hydrolases"/>
    <property type="match status" value="1"/>
</dbReference>
<evidence type="ECO:0000259" key="5">
    <source>
        <dbReference type="Pfam" id="PF00931"/>
    </source>
</evidence>
<dbReference type="GO" id="GO:0005524">
    <property type="term" value="F:ATP binding"/>
    <property type="evidence" value="ECO:0007669"/>
    <property type="project" value="UniProtKB-KW"/>
</dbReference>
<dbReference type="AlphaFoldDB" id="A0A2G2YJH4"/>
<dbReference type="Gramene" id="PHT69902">
    <property type="protein sequence ID" value="PHT69902"/>
    <property type="gene ID" value="T459_25006"/>
</dbReference>
<keyword evidence="1" id="KW-0433">Leucine-rich repeat</keyword>
<dbReference type="Gene3D" id="1.10.8.430">
    <property type="entry name" value="Helical domain of apoptotic protease-activating factors"/>
    <property type="match status" value="1"/>
</dbReference>
<accession>A0A2G2YJH4</accession>
<reference evidence="6 7" key="2">
    <citation type="journal article" date="2017" name="Genome Biol.">
        <title>New reference genome sequences of hot pepper reveal the massive evolution of plant disease-resistance genes by retroduplication.</title>
        <authorList>
            <person name="Kim S."/>
            <person name="Park J."/>
            <person name="Yeom S.I."/>
            <person name="Kim Y.M."/>
            <person name="Seo E."/>
            <person name="Kim K.T."/>
            <person name="Kim M.S."/>
            <person name="Lee J.M."/>
            <person name="Cheong K."/>
            <person name="Shin H.S."/>
            <person name="Kim S.B."/>
            <person name="Han K."/>
            <person name="Lee J."/>
            <person name="Park M."/>
            <person name="Lee H.A."/>
            <person name="Lee H.Y."/>
            <person name="Lee Y."/>
            <person name="Oh S."/>
            <person name="Lee J.H."/>
            <person name="Choi E."/>
            <person name="Choi E."/>
            <person name="Lee S.E."/>
            <person name="Jeon J."/>
            <person name="Kim H."/>
            <person name="Choi G."/>
            <person name="Song H."/>
            <person name="Lee J."/>
            <person name="Lee S.C."/>
            <person name="Kwon J.K."/>
            <person name="Lee H.Y."/>
            <person name="Koo N."/>
            <person name="Hong Y."/>
            <person name="Kim R.W."/>
            <person name="Kang W.H."/>
            <person name="Huh J.H."/>
            <person name="Kang B.C."/>
            <person name="Yang T.J."/>
            <person name="Lee Y.H."/>
            <person name="Bennetzen J.L."/>
            <person name="Choi D."/>
        </authorList>
    </citation>
    <scope>NUCLEOTIDE SEQUENCE [LARGE SCALE GENOMIC DNA]</scope>
    <source>
        <strain evidence="7">cv. CM334</strain>
    </source>
</reference>
<dbReference type="GO" id="GO:0006952">
    <property type="term" value="P:defense response"/>
    <property type="evidence" value="ECO:0007669"/>
    <property type="project" value="UniProtKB-KW"/>
</dbReference>
<dbReference type="PANTHER" id="PTHR33463">
    <property type="entry name" value="NB-ARC DOMAIN-CONTAINING PROTEIN-RELATED"/>
    <property type="match status" value="1"/>
</dbReference>
<dbReference type="Proteomes" id="UP000222542">
    <property type="component" value="Unassembled WGS sequence"/>
</dbReference>
<dbReference type="InterPro" id="IPR027417">
    <property type="entry name" value="P-loop_NTPase"/>
</dbReference>
<dbReference type="Pfam" id="PF14223">
    <property type="entry name" value="Retrotran_gag_2"/>
    <property type="match status" value="1"/>
</dbReference>
<evidence type="ECO:0000313" key="6">
    <source>
        <dbReference type="EMBL" id="PHT69902.1"/>
    </source>
</evidence>
<keyword evidence="7" id="KW-1185">Reference proteome</keyword>
<evidence type="ECO:0000256" key="1">
    <source>
        <dbReference type="ARBA" id="ARBA00022614"/>
    </source>
</evidence>
<dbReference type="PANTHER" id="PTHR33463:SF167">
    <property type="entry name" value="PUTATIVE-RELATED"/>
    <property type="match status" value="1"/>
</dbReference>
<dbReference type="GO" id="GO:0043531">
    <property type="term" value="F:ADP binding"/>
    <property type="evidence" value="ECO:0007669"/>
    <property type="project" value="InterPro"/>
</dbReference>
<comment type="caution">
    <text evidence="6">The sequence shown here is derived from an EMBL/GenBank/DDBJ whole genome shotgun (WGS) entry which is preliminary data.</text>
</comment>
<keyword evidence="3" id="KW-0547">Nucleotide-binding</keyword>
<protein>
    <recommendedName>
        <fullName evidence="5">NB-ARC domain-containing protein</fullName>
    </recommendedName>
</protein>
<evidence type="ECO:0000313" key="7">
    <source>
        <dbReference type="Proteomes" id="UP000222542"/>
    </source>
</evidence>
<dbReference type="SUPFAM" id="SSF52540">
    <property type="entry name" value="P-loop containing nucleoside triphosphate hydrolases"/>
    <property type="match status" value="1"/>
</dbReference>
<dbReference type="Pfam" id="PF00931">
    <property type="entry name" value="NB-ARC"/>
    <property type="match status" value="1"/>
</dbReference>
<dbReference type="InterPro" id="IPR002182">
    <property type="entry name" value="NB-ARC"/>
</dbReference>
<name>A0A2G2YJH4_CAPAN</name>
<evidence type="ECO:0000256" key="4">
    <source>
        <dbReference type="SAM" id="MobiDB-lite"/>
    </source>
</evidence>
<feature type="region of interest" description="Disordered" evidence="4">
    <location>
        <begin position="283"/>
        <end position="309"/>
    </location>
</feature>
<reference evidence="6 7" key="1">
    <citation type="journal article" date="2014" name="Nat. Genet.">
        <title>Genome sequence of the hot pepper provides insights into the evolution of pungency in Capsicum species.</title>
        <authorList>
            <person name="Kim S."/>
            <person name="Park M."/>
            <person name="Yeom S.I."/>
            <person name="Kim Y.M."/>
            <person name="Lee J.M."/>
            <person name="Lee H.A."/>
            <person name="Seo E."/>
            <person name="Choi J."/>
            <person name="Cheong K."/>
            <person name="Kim K.T."/>
            <person name="Jung K."/>
            <person name="Lee G.W."/>
            <person name="Oh S.K."/>
            <person name="Bae C."/>
            <person name="Kim S.B."/>
            <person name="Lee H.Y."/>
            <person name="Kim S.Y."/>
            <person name="Kim M.S."/>
            <person name="Kang B.C."/>
            <person name="Jo Y.D."/>
            <person name="Yang H.B."/>
            <person name="Jeong H.J."/>
            <person name="Kang W.H."/>
            <person name="Kwon J.K."/>
            <person name="Shin C."/>
            <person name="Lim J.Y."/>
            <person name="Park J.H."/>
            <person name="Huh J.H."/>
            <person name="Kim J.S."/>
            <person name="Kim B.D."/>
            <person name="Cohen O."/>
            <person name="Paran I."/>
            <person name="Suh M.C."/>
            <person name="Lee S.B."/>
            <person name="Kim Y.K."/>
            <person name="Shin Y."/>
            <person name="Noh S.J."/>
            <person name="Park J."/>
            <person name="Seo Y.S."/>
            <person name="Kwon S.Y."/>
            <person name="Kim H.A."/>
            <person name="Park J.M."/>
            <person name="Kim H.J."/>
            <person name="Choi S.B."/>
            <person name="Bosland P.W."/>
            <person name="Reeves G."/>
            <person name="Jo S.H."/>
            <person name="Lee B.W."/>
            <person name="Cho H.T."/>
            <person name="Choi H.S."/>
            <person name="Lee M.S."/>
            <person name="Yu Y."/>
            <person name="Do Choi Y."/>
            <person name="Park B.S."/>
            <person name="van Deynze A."/>
            <person name="Ashrafi H."/>
            <person name="Hill T."/>
            <person name="Kim W.T."/>
            <person name="Pai H.S."/>
            <person name="Ahn H.K."/>
            <person name="Yeam I."/>
            <person name="Giovannoni J.J."/>
            <person name="Rose J.K."/>
            <person name="Sorensen I."/>
            <person name="Lee S.J."/>
            <person name="Kim R.W."/>
            <person name="Choi I.Y."/>
            <person name="Choi B.S."/>
            <person name="Lim J.S."/>
            <person name="Lee Y.H."/>
            <person name="Choi D."/>
        </authorList>
    </citation>
    <scope>NUCLEOTIDE SEQUENCE [LARGE SCALE GENOMIC DNA]</scope>
    <source>
        <strain evidence="7">cv. CM334</strain>
    </source>
</reference>
<organism evidence="6 7">
    <name type="scientific">Capsicum annuum</name>
    <name type="common">Capsicum pepper</name>
    <dbReference type="NCBI Taxonomy" id="4072"/>
    <lineage>
        <taxon>Eukaryota</taxon>
        <taxon>Viridiplantae</taxon>
        <taxon>Streptophyta</taxon>
        <taxon>Embryophyta</taxon>
        <taxon>Tracheophyta</taxon>
        <taxon>Spermatophyta</taxon>
        <taxon>Magnoliopsida</taxon>
        <taxon>eudicotyledons</taxon>
        <taxon>Gunneridae</taxon>
        <taxon>Pentapetalae</taxon>
        <taxon>asterids</taxon>
        <taxon>lamiids</taxon>
        <taxon>Solanales</taxon>
        <taxon>Solanaceae</taxon>
        <taxon>Solanoideae</taxon>
        <taxon>Capsiceae</taxon>
        <taxon>Capsicum</taxon>
    </lineage>
</organism>
<sequence>MVTVSQQVDLKRIQGEIARGVRLILGEDNLWQQEDHLARRLNDHDSRILVILDDVWRALDLNKLGIHSGSNHNHRQKTIDSVDIPSLHRIAKDIVKECKGLTLAFIIVAGVLKRKSKPSWEDVLLQLQRSAPKNIPGVIKNVYQSLKLNYDYLESNEVKYLFFLCSLFEEDSNICPEELLRYGVGLLIFWGVENLEEARKRVCLLPETLKDNFLLSQDSGKDYVKMHDVVCDVAISIASEEEHIYMMGTKFEIEKFDGRINFGLWQVQVKDVLIQSGLHKALKERPTSGKGDKDSKKFESSEDSEKSRISDEEWEELDMKVESQIRLCLAKYVLTNVIGLSTTKKLWEKLEELYQTKSISNRLYLKEQFHKLQMAEGTTISDYLSVLNGIVSKLKSIGVKIDDERQDTSTHLVSSIFLQAHATHFNVWEGNCDFLRSDKKIDF</sequence>
<keyword evidence="3" id="KW-0067">ATP-binding</keyword>
<dbReference type="InterPro" id="IPR042197">
    <property type="entry name" value="Apaf_helical"/>
</dbReference>
<feature type="domain" description="NB-ARC" evidence="5">
    <location>
        <begin position="2"/>
        <end position="72"/>
    </location>
</feature>
<evidence type="ECO:0000256" key="3">
    <source>
        <dbReference type="ARBA" id="ARBA00022840"/>
    </source>
</evidence>